<feature type="transmembrane region" description="Helical" evidence="6">
    <location>
        <begin position="214"/>
        <end position="234"/>
    </location>
</feature>
<protein>
    <submittedName>
        <fullName evidence="8">Major facilitator superfamily MFS_1</fullName>
    </submittedName>
</protein>
<dbReference type="InterPro" id="IPR020846">
    <property type="entry name" value="MFS_dom"/>
</dbReference>
<evidence type="ECO:0000256" key="2">
    <source>
        <dbReference type="ARBA" id="ARBA00022692"/>
    </source>
</evidence>
<dbReference type="Proteomes" id="UP000002484">
    <property type="component" value="Chromosome"/>
</dbReference>
<dbReference type="PRINTS" id="PR01036">
    <property type="entry name" value="TCRTETB"/>
</dbReference>
<feature type="transmembrane region" description="Helical" evidence="6">
    <location>
        <begin position="55"/>
        <end position="77"/>
    </location>
</feature>
<evidence type="ECO:0000256" key="5">
    <source>
        <dbReference type="SAM" id="MobiDB-lite"/>
    </source>
</evidence>
<keyword evidence="3 6" id="KW-1133">Transmembrane helix</keyword>
<dbReference type="RefSeq" id="WP_013426246.1">
    <property type="nucleotide sequence ID" value="NC_014666.1"/>
</dbReference>
<dbReference type="PROSITE" id="PS50850">
    <property type="entry name" value="MFS"/>
    <property type="match status" value="1"/>
</dbReference>
<feature type="transmembrane region" description="Helical" evidence="6">
    <location>
        <begin position="179"/>
        <end position="202"/>
    </location>
</feature>
<evidence type="ECO:0000256" key="1">
    <source>
        <dbReference type="ARBA" id="ARBA00004651"/>
    </source>
</evidence>
<sequence>MVSNRVGEPAATTSAPAAATTLAPPTTTSASPSTLPAQPAPVGQAAQPDPRRWRVLPAILVATFMSLFDIFVVNVAAPSIGADLRTSNAGLELIVAGYSFAYAAGLITGGRLGDRSGRRRMFLAGMALFTVASALCGFAPTETTLIVGRLAQGAGAAAMVPQALAIINVIFPPAERARAFAYFGVTVGLGAVSGQVIGGLLVDLNLFGLAWRPIFLVNVPIGIVAMTVVWRLLAESKAARPEPLDLPGLAALAAGLGLVLVPLTLGRDEGWPLWVWLTLGAGVVVLGAFGRWEVRLARTGGYPIVPPAVLRSRRTIAGLLVSFGFFTFFGSFLLAATIFLQDGQHRSPLNAGLVFGPLGVAFALSSMAARRLVARYGPRTLTAGAAISFVGLAVLLVLVIVQGAGVPTAALMPPLLAMGVGNGLIIPALVAAVLAGAPADVSGAVSGLLTTTQQASAALGVAGVGTVFFSVSARDGLADGFVASIAIGLVAVAIAGVGTLLLPRGDAAPAVVVAGPVRVASAGATGSPALAASDASDWAVAVPAQVSGGLELQAGL</sequence>
<keyword evidence="9" id="KW-1185">Reference proteome</keyword>
<evidence type="ECO:0000313" key="8">
    <source>
        <dbReference type="EMBL" id="ADP83128.1"/>
    </source>
</evidence>
<feature type="transmembrane region" description="Helical" evidence="6">
    <location>
        <begin position="146"/>
        <end position="167"/>
    </location>
</feature>
<dbReference type="GO" id="GO:0005886">
    <property type="term" value="C:plasma membrane"/>
    <property type="evidence" value="ECO:0007669"/>
    <property type="project" value="UniProtKB-SubCell"/>
</dbReference>
<feature type="domain" description="Major facilitator superfamily (MFS) profile" evidence="7">
    <location>
        <begin position="55"/>
        <end position="506"/>
    </location>
</feature>
<feature type="transmembrane region" description="Helical" evidence="6">
    <location>
        <begin position="89"/>
        <end position="109"/>
    </location>
</feature>
<feature type="transmembrane region" description="Helical" evidence="6">
    <location>
        <begin position="381"/>
        <end position="404"/>
    </location>
</feature>
<dbReference type="InterPro" id="IPR036259">
    <property type="entry name" value="MFS_trans_sf"/>
</dbReference>
<evidence type="ECO:0000313" key="9">
    <source>
        <dbReference type="Proteomes" id="UP000002484"/>
    </source>
</evidence>
<evidence type="ECO:0000259" key="7">
    <source>
        <dbReference type="PROSITE" id="PS50850"/>
    </source>
</evidence>
<keyword evidence="2 6" id="KW-0812">Transmembrane</keyword>
<organism evidence="8 9">
    <name type="scientific">Pseudofrankia inefficax (strain DSM 45817 / CECT 9037 / DDB 130130 / EuI1c)</name>
    <name type="common">Frankia inefficax</name>
    <dbReference type="NCBI Taxonomy" id="298654"/>
    <lineage>
        <taxon>Bacteria</taxon>
        <taxon>Bacillati</taxon>
        <taxon>Actinomycetota</taxon>
        <taxon>Actinomycetes</taxon>
        <taxon>Frankiales</taxon>
        <taxon>Frankiaceae</taxon>
        <taxon>Pseudofrankia</taxon>
    </lineage>
</organism>
<proteinExistence type="predicted"/>
<dbReference type="PANTHER" id="PTHR42718">
    <property type="entry name" value="MAJOR FACILITATOR SUPERFAMILY MULTIDRUG TRANSPORTER MFSC"/>
    <property type="match status" value="1"/>
</dbReference>
<keyword evidence="4 6" id="KW-0472">Membrane</keyword>
<feature type="transmembrane region" description="Helical" evidence="6">
    <location>
        <begin position="246"/>
        <end position="265"/>
    </location>
</feature>
<dbReference type="Gene3D" id="1.20.1250.20">
    <property type="entry name" value="MFS general substrate transporter like domains"/>
    <property type="match status" value="1"/>
</dbReference>
<gene>
    <name evidence="8" type="ordered locus">FraEuI1c_5139</name>
</gene>
<dbReference type="STRING" id="298654.FraEuI1c_5139"/>
<dbReference type="KEGG" id="fri:FraEuI1c_5139"/>
<evidence type="ECO:0000256" key="4">
    <source>
        <dbReference type="ARBA" id="ARBA00023136"/>
    </source>
</evidence>
<feature type="transmembrane region" description="Helical" evidence="6">
    <location>
        <begin position="424"/>
        <end position="449"/>
    </location>
</feature>
<dbReference type="eggNOG" id="COG0477">
    <property type="taxonomic scope" value="Bacteria"/>
</dbReference>
<name>E3J5P1_PSEI1</name>
<dbReference type="CDD" id="cd17321">
    <property type="entry name" value="MFS_MMR_MDR_like"/>
    <property type="match status" value="1"/>
</dbReference>
<feature type="transmembrane region" description="Helical" evidence="6">
    <location>
        <begin position="351"/>
        <end position="369"/>
    </location>
</feature>
<dbReference type="Gene3D" id="1.20.1720.10">
    <property type="entry name" value="Multidrug resistance protein D"/>
    <property type="match status" value="1"/>
</dbReference>
<dbReference type="Pfam" id="PF07690">
    <property type="entry name" value="MFS_1"/>
    <property type="match status" value="1"/>
</dbReference>
<feature type="transmembrane region" description="Helical" evidence="6">
    <location>
        <begin position="316"/>
        <end position="339"/>
    </location>
</feature>
<feature type="compositionally biased region" description="Low complexity" evidence="5">
    <location>
        <begin position="9"/>
        <end position="48"/>
    </location>
</feature>
<evidence type="ECO:0000256" key="3">
    <source>
        <dbReference type="ARBA" id="ARBA00022989"/>
    </source>
</evidence>
<dbReference type="InterPro" id="IPR011701">
    <property type="entry name" value="MFS"/>
</dbReference>
<dbReference type="HOGENOM" id="CLU_000960_28_2_11"/>
<dbReference type="SUPFAM" id="SSF103473">
    <property type="entry name" value="MFS general substrate transporter"/>
    <property type="match status" value="1"/>
</dbReference>
<feature type="transmembrane region" description="Helical" evidence="6">
    <location>
        <begin position="271"/>
        <end position="289"/>
    </location>
</feature>
<dbReference type="GO" id="GO:0022857">
    <property type="term" value="F:transmembrane transporter activity"/>
    <property type="evidence" value="ECO:0007669"/>
    <property type="project" value="InterPro"/>
</dbReference>
<evidence type="ECO:0000256" key="6">
    <source>
        <dbReference type="SAM" id="Phobius"/>
    </source>
</evidence>
<feature type="region of interest" description="Disordered" evidence="5">
    <location>
        <begin position="1"/>
        <end position="48"/>
    </location>
</feature>
<dbReference type="EMBL" id="CP002299">
    <property type="protein sequence ID" value="ADP83128.1"/>
    <property type="molecule type" value="Genomic_DNA"/>
</dbReference>
<dbReference type="OrthoDB" id="4532109at2"/>
<accession>E3J5P1</accession>
<comment type="subcellular location">
    <subcellularLocation>
        <location evidence="1">Cell membrane</location>
        <topology evidence="1">Multi-pass membrane protein</topology>
    </subcellularLocation>
</comment>
<feature type="transmembrane region" description="Helical" evidence="6">
    <location>
        <begin position="121"/>
        <end position="140"/>
    </location>
</feature>
<reference evidence="8 9" key="1">
    <citation type="submission" date="2010-10" db="EMBL/GenBank/DDBJ databases">
        <title>Complete sequence of Frankia sp. EuI1c.</title>
        <authorList>
            <consortium name="US DOE Joint Genome Institute"/>
            <person name="Lucas S."/>
            <person name="Copeland A."/>
            <person name="Lapidus A."/>
            <person name="Cheng J.-F."/>
            <person name="Bruce D."/>
            <person name="Goodwin L."/>
            <person name="Pitluck S."/>
            <person name="Chertkov O."/>
            <person name="Detter J.C."/>
            <person name="Han C."/>
            <person name="Tapia R."/>
            <person name="Land M."/>
            <person name="Hauser L."/>
            <person name="Jeffries C."/>
            <person name="Kyrpides N."/>
            <person name="Ivanova N."/>
            <person name="Mikhailova N."/>
            <person name="Beauchemin N."/>
            <person name="Sen A."/>
            <person name="Sur S.A."/>
            <person name="Gtari M."/>
            <person name="Wall L."/>
            <person name="Tisa L."/>
            <person name="Woyke T."/>
        </authorList>
    </citation>
    <scope>NUCLEOTIDE SEQUENCE [LARGE SCALE GENOMIC DNA]</scope>
    <source>
        <strain evidence="9">DSM 45817 / CECT 9037 / EuI1c</strain>
    </source>
</reference>
<dbReference type="InParanoid" id="E3J5P1"/>
<dbReference type="PANTHER" id="PTHR42718:SF39">
    <property type="entry name" value="ACTINORHODIN TRANSPORTER-RELATED"/>
    <property type="match status" value="1"/>
</dbReference>
<feature type="transmembrane region" description="Helical" evidence="6">
    <location>
        <begin position="480"/>
        <end position="502"/>
    </location>
</feature>
<dbReference type="AlphaFoldDB" id="E3J5P1"/>